<sequence>MVTVVVEDFSTWTARTSVTHLPEVIRIELLAAFFIADTNNAISRNADFFIPNIKGFIIGFINRHKQALFRQLQNVSQKLPCILDRIFFEIVTETEVTQHFEESVVTCGETDVF</sequence>
<dbReference type="AlphaFoldDB" id="A0A655QBR8"/>
<gene>
    <name evidence="1" type="ORF">ERS013165_02342</name>
</gene>
<proteinExistence type="predicted"/>
<dbReference type="Proteomes" id="UP000044806">
    <property type="component" value="Unassembled WGS sequence"/>
</dbReference>
<organism evidence="1 2">
    <name type="scientific">Vibrio cholerae</name>
    <dbReference type="NCBI Taxonomy" id="666"/>
    <lineage>
        <taxon>Bacteria</taxon>
        <taxon>Pseudomonadati</taxon>
        <taxon>Pseudomonadota</taxon>
        <taxon>Gammaproteobacteria</taxon>
        <taxon>Vibrionales</taxon>
        <taxon>Vibrionaceae</taxon>
        <taxon>Vibrio</taxon>
    </lineage>
</organism>
<evidence type="ECO:0000313" key="1">
    <source>
        <dbReference type="EMBL" id="CSA74986.1"/>
    </source>
</evidence>
<protein>
    <submittedName>
        <fullName evidence="1">Uncharacterized protein</fullName>
    </submittedName>
</protein>
<dbReference type="AntiFam" id="ANF00074">
    <property type="entry name" value="Shadow ORF (opposite alaS)"/>
</dbReference>
<accession>A0A655QBR8</accession>
<dbReference type="EMBL" id="CWOW01000011">
    <property type="protein sequence ID" value="CSA74986.1"/>
    <property type="molecule type" value="Genomic_DNA"/>
</dbReference>
<reference evidence="1 2" key="1">
    <citation type="submission" date="2015-07" db="EMBL/GenBank/DDBJ databases">
        <authorList>
            <consortium name="Pathogen Informatics"/>
        </authorList>
    </citation>
    <scope>NUCLEOTIDE SEQUENCE [LARGE SCALE GENOMIC DNA]</scope>
    <source>
        <strain evidence="1 2">A51</strain>
    </source>
</reference>
<evidence type="ECO:0000313" key="2">
    <source>
        <dbReference type="Proteomes" id="UP000044806"/>
    </source>
</evidence>
<name>A0A655QBR8_VIBCL</name>